<reference evidence="1" key="2">
    <citation type="submission" date="2023-06" db="EMBL/GenBank/DDBJ databases">
        <authorList>
            <person name="Ma L."/>
            <person name="Liu K.-W."/>
            <person name="Li Z."/>
            <person name="Hsiao Y.-Y."/>
            <person name="Qi Y."/>
            <person name="Fu T."/>
            <person name="Tang G."/>
            <person name="Zhang D."/>
            <person name="Sun W.-H."/>
            <person name="Liu D.-K."/>
            <person name="Li Y."/>
            <person name="Chen G.-Z."/>
            <person name="Liu X.-D."/>
            <person name="Liao X.-Y."/>
            <person name="Jiang Y.-T."/>
            <person name="Yu X."/>
            <person name="Hao Y."/>
            <person name="Huang J."/>
            <person name="Zhao X.-W."/>
            <person name="Ke S."/>
            <person name="Chen Y.-Y."/>
            <person name="Wu W.-L."/>
            <person name="Hsu J.-L."/>
            <person name="Lin Y.-F."/>
            <person name="Huang M.-D."/>
            <person name="Li C.-Y."/>
            <person name="Huang L."/>
            <person name="Wang Z.-W."/>
            <person name="Zhao X."/>
            <person name="Zhong W.-Y."/>
            <person name="Peng D.-H."/>
            <person name="Ahmad S."/>
            <person name="Lan S."/>
            <person name="Zhang J.-S."/>
            <person name="Tsai W.-C."/>
            <person name="Van De Peer Y."/>
            <person name="Liu Z.-J."/>
        </authorList>
    </citation>
    <scope>NUCLEOTIDE SEQUENCE</scope>
    <source>
        <strain evidence="1">CP</strain>
        <tissue evidence="1">Leaves</tissue>
    </source>
</reference>
<dbReference type="Proteomes" id="UP001180020">
    <property type="component" value="Unassembled WGS sequence"/>
</dbReference>
<sequence length="320" mass="35249">MGNSAYAKWRNLRIVGVYCGKLAEGNDIELCKGLADQHSPRDPKTSRRHGVHEFQGRIYDSGGSGFSNDIQRPMTREHKLLGLYSELHSNLIKMSGASETISVEPYEGRVPPTFDQASCVFFISQIEMGRLYFPLPDLIGFFLGFFGIHPLQLVSSSYLILSSVVALCYAAKGKVQSAPPTESSGWRILPKLWPSGSEAGRASNFRATISWEAKGSAFPPSEDCGLISIIPLSTRLSHVQCEATGWSSPSTGPLVRVSHPSRDMEDKRLEDYVSGFWAGFQGGKSGHAFPSICELNESFRLLLKHRRTATRTREGSSTMP</sequence>
<dbReference type="EMBL" id="JAUJYO010000008">
    <property type="protein sequence ID" value="KAK1311445.1"/>
    <property type="molecule type" value="Genomic_DNA"/>
</dbReference>
<accession>A0AAV9EF33</accession>
<organism evidence="1 2">
    <name type="scientific">Acorus calamus</name>
    <name type="common">Sweet flag</name>
    <dbReference type="NCBI Taxonomy" id="4465"/>
    <lineage>
        <taxon>Eukaryota</taxon>
        <taxon>Viridiplantae</taxon>
        <taxon>Streptophyta</taxon>
        <taxon>Embryophyta</taxon>
        <taxon>Tracheophyta</taxon>
        <taxon>Spermatophyta</taxon>
        <taxon>Magnoliopsida</taxon>
        <taxon>Liliopsida</taxon>
        <taxon>Acoraceae</taxon>
        <taxon>Acorus</taxon>
    </lineage>
</organism>
<reference evidence="1" key="1">
    <citation type="journal article" date="2023" name="Nat. Commun.">
        <title>Diploid and tetraploid genomes of Acorus and the evolution of monocots.</title>
        <authorList>
            <person name="Ma L."/>
            <person name="Liu K.W."/>
            <person name="Li Z."/>
            <person name="Hsiao Y.Y."/>
            <person name="Qi Y."/>
            <person name="Fu T."/>
            <person name="Tang G.D."/>
            <person name="Zhang D."/>
            <person name="Sun W.H."/>
            <person name="Liu D.K."/>
            <person name="Li Y."/>
            <person name="Chen G.Z."/>
            <person name="Liu X.D."/>
            <person name="Liao X.Y."/>
            <person name="Jiang Y.T."/>
            <person name="Yu X."/>
            <person name="Hao Y."/>
            <person name="Huang J."/>
            <person name="Zhao X.W."/>
            <person name="Ke S."/>
            <person name="Chen Y.Y."/>
            <person name="Wu W.L."/>
            <person name="Hsu J.L."/>
            <person name="Lin Y.F."/>
            <person name="Huang M.D."/>
            <person name="Li C.Y."/>
            <person name="Huang L."/>
            <person name="Wang Z.W."/>
            <person name="Zhao X."/>
            <person name="Zhong W.Y."/>
            <person name="Peng D.H."/>
            <person name="Ahmad S."/>
            <person name="Lan S."/>
            <person name="Zhang J.S."/>
            <person name="Tsai W.C."/>
            <person name="Van de Peer Y."/>
            <person name="Liu Z.J."/>
        </authorList>
    </citation>
    <scope>NUCLEOTIDE SEQUENCE</scope>
    <source>
        <strain evidence="1">CP</strain>
    </source>
</reference>
<protein>
    <submittedName>
        <fullName evidence="1">Uncharacterized protein</fullName>
    </submittedName>
</protein>
<name>A0AAV9EF33_ACOCL</name>
<evidence type="ECO:0000313" key="2">
    <source>
        <dbReference type="Proteomes" id="UP001180020"/>
    </source>
</evidence>
<evidence type="ECO:0000313" key="1">
    <source>
        <dbReference type="EMBL" id="KAK1311445.1"/>
    </source>
</evidence>
<proteinExistence type="predicted"/>
<gene>
    <name evidence="1" type="ORF">QJS10_CPA08g00754</name>
</gene>
<dbReference type="AlphaFoldDB" id="A0AAV9EF33"/>
<keyword evidence="2" id="KW-1185">Reference proteome</keyword>
<comment type="caution">
    <text evidence="1">The sequence shown here is derived from an EMBL/GenBank/DDBJ whole genome shotgun (WGS) entry which is preliminary data.</text>
</comment>